<keyword evidence="3" id="KW-1185">Reference proteome</keyword>
<name>A0A183J191_9BILA</name>
<evidence type="ECO:0000313" key="3">
    <source>
        <dbReference type="Proteomes" id="UP000270296"/>
    </source>
</evidence>
<sequence>MSDISSSMNPKFYNKYLWFWIVSEAISRTNLFFLYVAFSRHFRNAVKLILKSTFPVAWRPTMRCPFQMQSCRIPSQLHGPAMRQLTPARILKLSNRKENGRFGGDATLTKHMWISFETRNS</sequence>
<gene>
    <name evidence="2" type="ORF">SBAD_LOCUS9639</name>
</gene>
<dbReference type="Proteomes" id="UP000270296">
    <property type="component" value="Unassembled WGS sequence"/>
</dbReference>
<reference evidence="4" key="1">
    <citation type="submission" date="2016-06" db="UniProtKB">
        <authorList>
            <consortium name="WormBaseParasite"/>
        </authorList>
    </citation>
    <scope>IDENTIFICATION</scope>
</reference>
<organism evidence="4">
    <name type="scientific">Soboliphyme baturini</name>
    <dbReference type="NCBI Taxonomy" id="241478"/>
    <lineage>
        <taxon>Eukaryota</taxon>
        <taxon>Metazoa</taxon>
        <taxon>Ecdysozoa</taxon>
        <taxon>Nematoda</taxon>
        <taxon>Enoplea</taxon>
        <taxon>Dorylaimia</taxon>
        <taxon>Dioctophymatida</taxon>
        <taxon>Dioctophymatoidea</taxon>
        <taxon>Soboliphymatidae</taxon>
        <taxon>Soboliphyme</taxon>
    </lineage>
</organism>
<reference evidence="2 3" key="2">
    <citation type="submission" date="2018-11" db="EMBL/GenBank/DDBJ databases">
        <authorList>
            <consortium name="Pathogen Informatics"/>
        </authorList>
    </citation>
    <scope>NUCLEOTIDE SEQUENCE [LARGE SCALE GENOMIC DNA]</scope>
</reference>
<dbReference type="AlphaFoldDB" id="A0A183J191"/>
<keyword evidence="1" id="KW-1133">Transmembrane helix</keyword>
<evidence type="ECO:0000313" key="4">
    <source>
        <dbReference type="WBParaSite" id="SBAD_0000998701-mRNA-1"/>
    </source>
</evidence>
<keyword evidence="1" id="KW-0812">Transmembrane</keyword>
<accession>A0A183J191</accession>
<keyword evidence="1" id="KW-0472">Membrane</keyword>
<evidence type="ECO:0000313" key="2">
    <source>
        <dbReference type="EMBL" id="VDP24523.1"/>
    </source>
</evidence>
<protein>
    <submittedName>
        <fullName evidence="4">Secreted protein</fullName>
    </submittedName>
</protein>
<dbReference type="EMBL" id="UZAM01012980">
    <property type="protein sequence ID" value="VDP24523.1"/>
    <property type="molecule type" value="Genomic_DNA"/>
</dbReference>
<dbReference type="WBParaSite" id="SBAD_0000998701-mRNA-1">
    <property type="protein sequence ID" value="SBAD_0000998701-mRNA-1"/>
    <property type="gene ID" value="SBAD_0000998701"/>
</dbReference>
<evidence type="ECO:0000256" key="1">
    <source>
        <dbReference type="SAM" id="Phobius"/>
    </source>
</evidence>
<feature type="transmembrane region" description="Helical" evidence="1">
    <location>
        <begin position="17"/>
        <end position="38"/>
    </location>
</feature>
<proteinExistence type="predicted"/>